<comment type="caution">
    <text evidence="1">The sequence shown here is derived from an EMBL/GenBank/DDBJ whole genome shotgun (WGS) entry which is preliminary data.</text>
</comment>
<name>A0A9P3EX38_9EURO</name>
<accession>A0A9P3EX38</accession>
<gene>
    <name evidence="1" type="ORF">Asppvi_010506</name>
</gene>
<dbReference type="Proteomes" id="UP001043456">
    <property type="component" value="Unassembled WGS sequence"/>
</dbReference>
<organism evidence="1 2">
    <name type="scientific">Aspergillus pseudoviridinutans</name>
    <dbReference type="NCBI Taxonomy" id="1517512"/>
    <lineage>
        <taxon>Eukaryota</taxon>
        <taxon>Fungi</taxon>
        <taxon>Dikarya</taxon>
        <taxon>Ascomycota</taxon>
        <taxon>Pezizomycotina</taxon>
        <taxon>Eurotiomycetes</taxon>
        <taxon>Eurotiomycetidae</taxon>
        <taxon>Eurotiales</taxon>
        <taxon>Aspergillaceae</taxon>
        <taxon>Aspergillus</taxon>
        <taxon>Aspergillus subgen. Fumigati</taxon>
    </lineage>
</organism>
<dbReference type="AlphaFoldDB" id="A0A9P3EX38"/>
<dbReference type="EMBL" id="BHVY01000008">
    <property type="protein sequence ID" value="GIJ91539.1"/>
    <property type="molecule type" value="Genomic_DNA"/>
</dbReference>
<dbReference type="GeneID" id="67009116"/>
<protein>
    <submittedName>
        <fullName evidence="1">Uncharacterized protein</fullName>
    </submittedName>
</protein>
<evidence type="ECO:0000313" key="1">
    <source>
        <dbReference type="EMBL" id="GIJ91539.1"/>
    </source>
</evidence>
<proteinExistence type="predicted"/>
<dbReference type="RefSeq" id="XP_043162285.1">
    <property type="nucleotide sequence ID" value="XM_043306350.1"/>
</dbReference>
<evidence type="ECO:0000313" key="2">
    <source>
        <dbReference type="Proteomes" id="UP001043456"/>
    </source>
</evidence>
<sequence length="65" mass="7209">MGAGGLNVQFSAEDGSTADVWEIHTPQEVHLQPLQSLEQLQELQEQGVILIELVVKEGLLEEDRL</sequence>
<reference evidence="1 2" key="1">
    <citation type="submission" date="2018-10" db="EMBL/GenBank/DDBJ databases">
        <title>Pan-genome distribution and transcriptional activeness of fungal secondary metabolism genes in Aspergillus section Fumigati.</title>
        <authorList>
            <person name="Takahashi H."/>
            <person name="Umemura M."/>
            <person name="Ninomiya A."/>
            <person name="Kusuya Y."/>
            <person name="Urayama S."/>
            <person name="Shimizu M."/>
            <person name="Watanabe A."/>
            <person name="Kamei K."/>
            <person name="Yaguchi T."/>
            <person name="Hagiwara D."/>
        </authorList>
    </citation>
    <scope>NUCLEOTIDE SEQUENCE [LARGE SCALE GENOMIC DNA]</scope>
    <source>
        <strain evidence="1 2">IFM 55266</strain>
    </source>
</reference>
<keyword evidence="2" id="KW-1185">Reference proteome</keyword>